<dbReference type="CDD" id="cd20335">
    <property type="entry name" value="BRcat_RBR"/>
    <property type="match status" value="1"/>
</dbReference>
<dbReference type="SMART" id="SM00184">
    <property type="entry name" value="RING"/>
    <property type="match status" value="1"/>
</dbReference>
<keyword evidence="4" id="KW-0862">Zinc</keyword>
<dbReference type="SUPFAM" id="SSF57850">
    <property type="entry name" value="RING/U-box"/>
    <property type="match status" value="2"/>
</dbReference>
<dbReference type="InterPro" id="IPR013083">
    <property type="entry name" value="Znf_RING/FYVE/PHD"/>
</dbReference>
<dbReference type="InterPro" id="IPR031127">
    <property type="entry name" value="E3_UB_ligase_RBR"/>
</dbReference>
<evidence type="ECO:0000256" key="3">
    <source>
        <dbReference type="ARBA" id="ARBA00022786"/>
    </source>
</evidence>
<feature type="region of interest" description="Disordered" evidence="6">
    <location>
        <begin position="149"/>
        <end position="200"/>
    </location>
</feature>
<dbReference type="Gene3D" id="3.30.40.10">
    <property type="entry name" value="Zinc/RING finger domain, C3HC4 (zinc finger)"/>
    <property type="match status" value="1"/>
</dbReference>
<keyword evidence="1" id="KW-0479">Metal-binding</keyword>
<dbReference type="InterPro" id="IPR001841">
    <property type="entry name" value="Znf_RING"/>
</dbReference>
<dbReference type="InterPro" id="IPR017907">
    <property type="entry name" value="Znf_RING_CS"/>
</dbReference>
<comment type="caution">
    <text evidence="8">The sequence shown here is derived from an EMBL/GenBank/DDBJ whole genome shotgun (WGS) entry which is preliminary data.</text>
</comment>
<proteinExistence type="predicted"/>
<dbReference type="InterPro" id="IPR002867">
    <property type="entry name" value="IBR_dom"/>
</dbReference>
<evidence type="ECO:0000313" key="8">
    <source>
        <dbReference type="EMBL" id="ETO22014.1"/>
    </source>
</evidence>
<dbReference type="Proteomes" id="UP000023152">
    <property type="component" value="Unassembled WGS sequence"/>
</dbReference>
<evidence type="ECO:0000259" key="7">
    <source>
        <dbReference type="PROSITE" id="PS50089"/>
    </source>
</evidence>
<sequence>MATLGPSQPETNIMSLTVQGKDLEEKKLEESSGASTNKSVSSSEFWCDYCNSHHRQADLFLWSRCEHKWSRQCAHRIIMDQLKEENLPRCRMKKCGRELEEAEACMLLNEEELGLLVSISMKWMMAMNISEDGLSRPMDFEIQDMASVSTDGVQHKAKEDEKQAKSKTMDTLSSEEKKDDGLMQKSSDQTRTTKEDNSNGESFECMGCHQMEKKATLFNWSSCKHAYSKECATNAVVEQLTMQIMPFCRVTGCQSILLDLDAKALLLPSIYNIYINVSVNSSSKPLSFQSQMAQQSHNTSSADTCALCKAAKSTTSTVQLKNCGHQFCKGCIGKSIINQIGLMNIFPPNCPICHVEFCYLQIKHSLNCTCLLSTLFVCFCLDCKTLKKAWKVRKQASTRLKSLPSLPIVGKNHKPTDIKKIITDTDDTKTEDWNGQGMPDIRTYCLTPDCGEEIADPNNPYFACGKCGLIWCLWCKTEWHFGMTCGEYEQQLVEMAYHELGSTNRENLKGQAPYQSEFAEKKDDEQSNETNTADSQLQSKDLNKSTNAQKEDKLQPSYNNQRLHNFKHAIMLLRTSCNAQFVTIN</sequence>
<dbReference type="EMBL" id="ASPP01011113">
    <property type="protein sequence ID" value="ETO22014.1"/>
    <property type="molecule type" value="Genomic_DNA"/>
</dbReference>
<protein>
    <recommendedName>
        <fullName evidence="7">RING-type domain-containing protein</fullName>
    </recommendedName>
</protein>
<accession>X6N8E6</accession>
<gene>
    <name evidence="8" type="ORF">RFI_15190</name>
</gene>
<evidence type="ECO:0000256" key="5">
    <source>
        <dbReference type="PROSITE-ProRule" id="PRU00175"/>
    </source>
</evidence>
<feature type="region of interest" description="Disordered" evidence="6">
    <location>
        <begin position="517"/>
        <end position="558"/>
    </location>
</feature>
<dbReference type="PANTHER" id="PTHR11685">
    <property type="entry name" value="RBR FAMILY RING FINGER AND IBR DOMAIN-CONTAINING"/>
    <property type="match status" value="1"/>
</dbReference>
<dbReference type="AlphaFoldDB" id="X6N8E6"/>
<dbReference type="GO" id="GO:0004842">
    <property type="term" value="F:ubiquitin-protein transferase activity"/>
    <property type="evidence" value="ECO:0007669"/>
    <property type="project" value="InterPro"/>
</dbReference>
<feature type="compositionally biased region" description="Basic and acidic residues" evidence="6">
    <location>
        <begin position="153"/>
        <end position="182"/>
    </location>
</feature>
<name>X6N8E6_RETFI</name>
<dbReference type="Pfam" id="PF01485">
    <property type="entry name" value="IBR"/>
    <property type="match status" value="1"/>
</dbReference>
<reference evidence="8 9" key="1">
    <citation type="journal article" date="2013" name="Curr. Biol.">
        <title>The Genome of the Foraminiferan Reticulomyxa filosa.</title>
        <authorList>
            <person name="Glockner G."/>
            <person name="Hulsmann N."/>
            <person name="Schleicher M."/>
            <person name="Noegel A.A."/>
            <person name="Eichinger L."/>
            <person name="Gallinger C."/>
            <person name="Pawlowski J."/>
            <person name="Sierra R."/>
            <person name="Euteneuer U."/>
            <person name="Pillet L."/>
            <person name="Moustafa A."/>
            <person name="Platzer M."/>
            <person name="Groth M."/>
            <person name="Szafranski K."/>
            <person name="Schliwa M."/>
        </authorList>
    </citation>
    <scope>NUCLEOTIDE SEQUENCE [LARGE SCALE GENOMIC DNA]</scope>
</reference>
<keyword evidence="2 5" id="KW-0863">Zinc-finger</keyword>
<feature type="compositionally biased region" description="Polar residues" evidence="6">
    <location>
        <begin position="528"/>
        <end position="548"/>
    </location>
</feature>
<dbReference type="GO" id="GO:0016567">
    <property type="term" value="P:protein ubiquitination"/>
    <property type="evidence" value="ECO:0007669"/>
    <property type="project" value="InterPro"/>
</dbReference>
<dbReference type="PROSITE" id="PS00518">
    <property type="entry name" value="ZF_RING_1"/>
    <property type="match status" value="1"/>
</dbReference>
<keyword evidence="9" id="KW-1185">Reference proteome</keyword>
<evidence type="ECO:0000256" key="2">
    <source>
        <dbReference type="ARBA" id="ARBA00022771"/>
    </source>
</evidence>
<evidence type="ECO:0000256" key="6">
    <source>
        <dbReference type="SAM" id="MobiDB-lite"/>
    </source>
</evidence>
<keyword evidence="3" id="KW-0833">Ubl conjugation pathway</keyword>
<evidence type="ECO:0000256" key="4">
    <source>
        <dbReference type="ARBA" id="ARBA00022833"/>
    </source>
</evidence>
<evidence type="ECO:0000313" key="9">
    <source>
        <dbReference type="Proteomes" id="UP000023152"/>
    </source>
</evidence>
<organism evidence="8 9">
    <name type="scientific">Reticulomyxa filosa</name>
    <dbReference type="NCBI Taxonomy" id="46433"/>
    <lineage>
        <taxon>Eukaryota</taxon>
        <taxon>Sar</taxon>
        <taxon>Rhizaria</taxon>
        <taxon>Retaria</taxon>
        <taxon>Foraminifera</taxon>
        <taxon>Monothalamids</taxon>
        <taxon>Reticulomyxidae</taxon>
        <taxon>Reticulomyxa</taxon>
    </lineage>
</organism>
<dbReference type="GO" id="GO:0008270">
    <property type="term" value="F:zinc ion binding"/>
    <property type="evidence" value="ECO:0007669"/>
    <property type="project" value="UniProtKB-KW"/>
</dbReference>
<dbReference type="OrthoDB" id="1668875at2759"/>
<dbReference type="PROSITE" id="PS50089">
    <property type="entry name" value="ZF_RING_2"/>
    <property type="match status" value="1"/>
</dbReference>
<feature type="domain" description="RING-type" evidence="7">
    <location>
        <begin position="305"/>
        <end position="354"/>
    </location>
</feature>
<evidence type="ECO:0000256" key="1">
    <source>
        <dbReference type="ARBA" id="ARBA00022723"/>
    </source>
</evidence>